<feature type="non-terminal residue" evidence="1">
    <location>
        <position position="160"/>
    </location>
</feature>
<reference evidence="2" key="1">
    <citation type="journal article" date="2016" name="Proc. Natl. Acad. Sci. U.S.A.">
        <title>Comparative genomics of biotechnologically important yeasts.</title>
        <authorList>
            <person name="Riley R."/>
            <person name="Haridas S."/>
            <person name="Wolfe K.H."/>
            <person name="Lopes M.R."/>
            <person name="Hittinger C.T."/>
            <person name="Goeker M."/>
            <person name="Salamov A.A."/>
            <person name="Wisecaver J.H."/>
            <person name="Long T.M."/>
            <person name="Calvey C.H."/>
            <person name="Aerts A.L."/>
            <person name="Barry K.W."/>
            <person name="Choi C."/>
            <person name="Clum A."/>
            <person name="Coughlan A.Y."/>
            <person name="Deshpande S."/>
            <person name="Douglass A.P."/>
            <person name="Hanson S.J."/>
            <person name="Klenk H.-P."/>
            <person name="LaButti K.M."/>
            <person name="Lapidus A."/>
            <person name="Lindquist E.A."/>
            <person name="Lipzen A.M."/>
            <person name="Meier-Kolthoff J.P."/>
            <person name="Ohm R.A."/>
            <person name="Otillar R.P."/>
            <person name="Pangilinan J.L."/>
            <person name="Peng Y."/>
            <person name="Rokas A."/>
            <person name="Rosa C.A."/>
            <person name="Scheuner C."/>
            <person name="Sibirny A.A."/>
            <person name="Slot J.C."/>
            <person name="Stielow J.B."/>
            <person name="Sun H."/>
            <person name="Kurtzman C.P."/>
            <person name="Blackwell M."/>
            <person name="Grigoriev I.V."/>
            <person name="Jeffries T.W."/>
        </authorList>
    </citation>
    <scope>NUCLEOTIDE SEQUENCE [LARGE SCALE GENOMIC DNA]</scope>
    <source>
        <strain evidence="2">NRRL Y-1626</strain>
    </source>
</reference>
<organism evidence="1 2">
    <name type="scientific">Hanseniaspora valbyensis NRRL Y-1626</name>
    <dbReference type="NCBI Taxonomy" id="766949"/>
    <lineage>
        <taxon>Eukaryota</taxon>
        <taxon>Fungi</taxon>
        <taxon>Dikarya</taxon>
        <taxon>Ascomycota</taxon>
        <taxon>Saccharomycotina</taxon>
        <taxon>Saccharomycetes</taxon>
        <taxon>Saccharomycodales</taxon>
        <taxon>Saccharomycodaceae</taxon>
        <taxon>Hanseniaspora</taxon>
    </lineage>
</organism>
<dbReference type="EMBL" id="LXPE01000435">
    <property type="protein sequence ID" value="OBA24767.1"/>
    <property type="molecule type" value="Genomic_DNA"/>
</dbReference>
<dbReference type="AlphaFoldDB" id="A0A1B7T7S6"/>
<sequence>MFSRKTTEKLDNCEIGIRHNTIIDELPKLNRTKRKVNNNLLENLSYSNSDIDEKELNLLDAFSSLSKHRKKQKKNHHNIVEDLPATSYKEKEKNTITDTGTTINKASSEVSHSLKEDTQNIITKKDVSTKIKLIQVSGSIPDSFANVFGFKEFNKMQSES</sequence>
<comment type="caution">
    <text evidence="1">The sequence shown here is derived from an EMBL/GenBank/DDBJ whole genome shotgun (WGS) entry which is preliminary data.</text>
</comment>
<keyword evidence="2" id="KW-1185">Reference proteome</keyword>
<accession>A0A1B7T7S6</accession>
<evidence type="ECO:0000313" key="1">
    <source>
        <dbReference type="EMBL" id="OBA24767.1"/>
    </source>
</evidence>
<proteinExistence type="predicted"/>
<evidence type="ECO:0000313" key="2">
    <source>
        <dbReference type="Proteomes" id="UP000092321"/>
    </source>
</evidence>
<name>A0A1B7T7S6_9ASCO</name>
<gene>
    <name evidence="1" type="ORF">HANVADRAFT_102025</name>
</gene>
<dbReference type="Proteomes" id="UP000092321">
    <property type="component" value="Unassembled WGS sequence"/>
</dbReference>
<protein>
    <submittedName>
        <fullName evidence="1">Uncharacterized protein</fullName>
    </submittedName>
</protein>